<accession>A0ACC0MA23</accession>
<dbReference type="Proteomes" id="UP001062846">
    <property type="component" value="Chromosome 9"/>
</dbReference>
<evidence type="ECO:0000313" key="1">
    <source>
        <dbReference type="EMBL" id="KAI8537866.1"/>
    </source>
</evidence>
<dbReference type="EMBL" id="CM046396">
    <property type="protein sequence ID" value="KAI8537866.1"/>
    <property type="molecule type" value="Genomic_DNA"/>
</dbReference>
<comment type="caution">
    <text evidence="1">The sequence shown here is derived from an EMBL/GenBank/DDBJ whole genome shotgun (WGS) entry which is preliminary data.</text>
</comment>
<protein>
    <submittedName>
        <fullName evidence="1">Uncharacterized protein</fullName>
    </submittedName>
</protein>
<proteinExistence type="predicted"/>
<organism evidence="1 2">
    <name type="scientific">Rhododendron molle</name>
    <name type="common">Chinese azalea</name>
    <name type="synonym">Azalea mollis</name>
    <dbReference type="NCBI Taxonomy" id="49168"/>
    <lineage>
        <taxon>Eukaryota</taxon>
        <taxon>Viridiplantae</taxon>
        <taxon>Streptophyta</taxon>
        <taxon>Embryophyta</taxon>
        <taxon>Tracheophyta</taxon>
        <taxon>Spermatophyta</taxon>
        <taxon>Magnoliopsida</taxon>
        <taxon>eudicotyledons</taxon>
        <taxon>Gunneridae</taxon>
        <taxon>Pentapetalae</taxon>
        <taxon>asterids</taxon>
        <taxon>Ericales</taxon>
        <taxon>Ericaceae</taxon>
        <taxon>Ericoideae</taxon>
        <taxon>Rhodoreae</taxon>
        <taxon>Rhododendron</taxon>
    </lineage>
</organism>
<reference evidence="1" key="1">
    <citation type="submission" date="2022-02" db="EMBL/GenBank/DDBJ databases">
        <title>Plant Genome Project.</title>
        <authorList>
            <person name="Zhang R.-G."/>
        </authorList>
    </citation>
    <scope>NUCLEOTIDE SEQUENCE</scope>
    <source>
        <strain evidence="1">AT1</strain>
    </source>
</reference>
<evidence type="ECO:0000313" key="2">
    <source>
        <dbReference type="Proteomes" id="UP001062846"/>
    </source>
</evidence>
<gene>
    <name evidence="1" type="ORF">RHMOL_Rhmol09G0057400</name>
</gene>
<name>A0ACC0MA23_RHOML</name>
<sequence length="102" mass="11337">MSVREAADDVDTRSCWMRMDDGCGLGVEDLTTNDGSGDVDTRSGWMRMDDGGSYSLRVIEAMGFRYALEMTLSWNFSRIIVEGDSEHVVQALNRARTNASCD</sequence>
<keyword evidence="2" id="KW-1185">Reference proteome</keyword>